<evidence type="ECO:0000256" key="4">
    <source>
        <dbReference type="ARBA" id="ARBA00023163"/>
    </source>
</evidence>
<proteinExistence type="inferred from homology"/>
<dbReference type="Gene3D" id="1.10.10.10">
    <property type="entry name" value="Winged helix-like DNA-binding domain superfamily/Winged helix DNA-binding domain"/>
    <property type="match status" value="1"/>
</dbReference>
<dbReference type="EMBL" id="CP056030">
    <property type="protein sequence ID" value="QKZ04345.1"/>
    <property type="molecule type" value="Genomic_DNA"/>
</dbReference>
<keyword evidence="3" id="KW-0238">DNA-binding</keyword>
<keyword evidence="2" id="KW-0805">Transcription regulation</keyword>
<evidence type="ECO:0000313" key="6">
    <source>
        <dbReference type="EMBL" id="QKZ04345.1"/>
    </source>
</evidence>
<dbReference type="InterPro" id="IPR036388">
    <property type="entry name" value="WH-like_DNA-bd_sf"/>
</dbReference>
<gene>
    <name evidence="6" type="ORF">HWQ56_11325</name>
</gene>
<dbReference type="InterPro" id="IPR036390">
    <property type="entry name" value="WH_DNA-bd_sf"/>
</dbReference>
<evidence type="ECO:0000313" key="7">
    <source>
        <dbReference type="Proteomes" id="UP000509568"/>
    </source>
</evidence>
<dbReference type="PANTHER" id="PTHR30537:SF74">
    <property type="entry name" value="HTH-TYPE TRANSCRIPTIONAL REGULATOR TRPI"/>
    <property type="match status" value="1"/>
</dbReference>
<evidence type="ECO:0000259" key="5">
    <source>
        <dbReference type="PROSITE" id="PS50931"/>
    </source>
</evidence>
<accession>A0A7D5H036</accession>
<comment type="similarity">
    <text evidence="1">Belongs to the LysR transcriptional regulatory family.</text>
</comment>
<dbReference type="RefSeq" id="WP_176570530.1">
    <property type="nucleotide sequence ID" value="NZ_CP056030.1"/>
</dbReference>
<feature type="domain" description="HTH lysR-type" evidence="5">
    <location>
        <begin position="5"/>
        <end position="62"/>
    </location>
</feature>
<dbReference type="InterPro" id="IPR000847">
    <property type="entry name" value="LysR_HTH_N"/>
</dbReference>
<reference evidence="6 7" key="1">
    <citation type="submission" date="2020-06" db="EMBL/GenBank/DDBJ databases">
        <title>Pseudomonas eucalypticola sp. nov., an endophyte of Eucalyptus dunnii leaves with biocontrol ability of eucalyptus leaf blight.</title>
        <authorList>
            <person name="Liu Y."/>
            <person name="Song Z."/>
            <person name="Zeng H."/>
            <person name="Lu M."/>
            <person name="Wang X."/>
            <person name="Lian X."/>
            <person name="Zhang Q."/>
        </authorList>
    </citation>
    <scope>NUCLEOTIDE SEQUENCE [LARGE SCALE GENOMIC DNA]</scope>
    <source>
        <strain evidence="6 7">NP-1</strain>
    </source>
</reference>
<dbReference type="SUPFAM" id="SSF46785">
    <property type="entry name" value="Winged helix' DNA-binding domain"/>
    <property type="match status" value="1"/>
</dbReference>
<dbReference type="GO" id="GO:0006351">
    <property type="term" value="P:DNA-templated transcription"/>
    <property type="evidence" value="ECO:0007669"/>
    <property type="project" value="TreeGrafter"/>
</dbReference>
<evidence type="ECO:0000256" key="3">
    <source>
        <dbReference type="ARBA" id="ARBA00023125"/>
    </source>
</evidence>
<dbReference type="PANTHER" id="PTHR30537">
    <property type="entry name" value="HTH-TYPE TRANSCRIPTIONAL REGULATOR"/>
    <property type="match status" value="1"/>
</dbReference>
<dbReference type="Pfam" id="PF03466">
    <property type="entry name" value="LysR_substrate"/>
    <property type="match status" value="1"/>
</dbReference>
<protein>
    <submittedName>
        <fullName evidence="6">LysR family transcriptional regulator</fullName>
    </submittedName>
</protein>
<keyword evidence="7" id="KW-1185">Reference proteome</keyword>
<dbReference type="Gene3D" id="3.40.190.10">
    <property type="entry name" value="Periplasmic binding protein-like II"/>
    <property type="match status" value="2"/>
</dbReference>
<name>A0A7D5H036_9PSED</name>
<dbReference type="GO" id="GO:0043565">
    <property type="term" value="F:sequence-specific DNA binding"/>
    <property type="evidence" value="ECO:0007669"/>
    <property type="project" value="TreeGrafter"/>
</dbReference>
<dbReference type="GO" id="GO:0003700">
    <property type="term" value="F:DNA-binding transcription factor activity"/>
    <property type="evidence" value="ECO:0007669"/>
    <property type="project" value="InterPro"/>
</dbReference>
<evidence type="ECO:0000256" key="2">
    <source>
        <dbReference type="ARBA" id="ARBA00023015"/>
    </source>
</evidence>
<dbReference type="Pfam" id="PF00126">
    <property type="entry name" value="HTH_1"/>
    <property type="match status" value="1"/>
</dbReference>
<dbReference type="InterPro" id="IPR005119">
    <property type="entry name" value="LysR_subst-bd"/>
</dbReference>
<sequence length="291" mass="31036">MARLPPLPALRAFEAAARLGSVVDGAAALGLTHATIAQQVRQLEAWFETPLLSRHGRGLRLTAAGKELSTSLTDTFTRLDQACQRLIARPSARPLTLACPAAVAARWLVPRLEEFTAAYPELSIRLALDTVDGDTLPDHVDLAIIPCNGPYPGHLPACSLFSGAAQPVCSPVLLQRNAPLVTAEDLLATPLLHHLDSSGWQQWFANAGLENLPPQPGLVFDDFNEMSTAAIAGHGVALCPLALVEQDVRLGLLKVISPVTAEEGREYVLVHRADGDPRVMAARDWVVGIGG</sequence>
<keyword evidence="4" id="KW-0804">Transcription</keyword>
<dbReference type="AlphaFoldDB" id="A0A7D5H036"/>
<evidence type="ECO:0000256" key="1">
    <source>
        <dbReference type="ARBA" id="ARBA00009437"/>
    </source>
</evidence>
<organism evidence="6 7">
    <name type="scientific">Pseudomonas eucalypticola</name>
    <dbReference type="NCBI Taxonomy" id="2599595"/>
    <lineage>
        <taxon>Bacteria</taxon>
        <taxon>Pseudomonadati</taxon>
        <taxon>Pseudomonadota</taxon>
        <taxon>Gammaproteobacteria</taxon>
        <taxon>Pseudomonadales</taxon>
        <taxon>Pseudomonadaceae</taxon>
        <taxon>Pseudomonas</taxon>
    </lineage>
</organism>
<dbReference type="KEGG" id="pez:HWQ56_11325"/>
<dbReference type="SUPFAM" id="SSF53850">
    <property type="entry name" value="Periplasmic binding protein-like II"/>
    <property type="match status" value="1"/>
</dbReference>
<dbReference type="PROSITE" id="PS50931">
    <property type="entry name" value="HTH_LYSR"/>
    <property type="match status" value="1"/>
</dbReference>
<dbReference type="InterPro" id="IPR058163">
    <property type="entry name" value="LysR-type_TF_proteobact-type"/>
</dbReference>
<dbReference type="Proteomes" id="UP000509568">
    <property type="component" value="Chromosome"/>
</dbReference>